<feature type="domain" description="Heterokaryon incompatibility" evidence="1">
    <location>
        <begin position="55"/>
        <end position="155"/>
    </location>
</feature>
<dbReference type="PANTHER" id="PTHR24148">
    <property type="entry name" value="ANKYRIN REPEAT DOMAIN-CONTAINING PROTEIN 39 HOMOLOG-RELATED"/>
    <property type="match status" value="1"/>
</dbReference>
<dbReference type="VEuPathDB" id="FungiDB:JI435_018280"/>
<dbReference type="AlphaFoldDB" id="A0A7U2F1F4"/>
<dbReference type="PANTHER" id="PTHR24148:SF73">
    <property type="entry name" value="HET DOMAIN PROTEIN (AFU_ORTHOLOGUE AFUA_8G01020)"/>
    <property type="match status" value="1"/>
</dbReference>
<dbReference type="KEGG" id="pno:SNOG_01828"/>
<protein>
    <recommendedName>
        <fullName evidence="1">Heterokaryon incompatibility domain-containing protein</fullName>
    </recommendedName>
</protein>
<name>A0A7U2F1F4_PHANO</name>
<dbReference type="InterPro" id="IPR052895">
    <property type="entry name" value="HetReg/Transcr_Mod"/>
</dbReference>
<dbReference type="RefSeq" id="XP_001792453.1">
    <property type="nucleotide sequence ID" value="XM_001792401.1"/>
</dbReference>
<organism evidence="2 3">
    <name type="scientific">Phaeosphaeria nodorum (strain SN15 / ATCC MYA-4574 / FGSC 10173)</name>
    <name type="common">Glume blotch fungus</name>
    <name type="synonym">Parastagonospora nodorum</name>
    <dbReference type="NCBI Taxonomy" id="321614"/>
    <lineage>
        <taxon>Eukaryota</taxon>
        <taxon>Fungi</taxon>
        <taxon>Dikarya</taxon>
        <taxon>Ascomycota</taxon>
        <taxon>Pezizomycotina</taxon>
        <taxon>Dothideomycetes</taxon>
        <taxon>Pleosporomycetidae</taxon>
        <taxon>Pleosporales</taxon>
        <taxon>Pleosporineae</taxon>
        <taxon>Phaeosphaeriaceae</taxon>
        <taxon>Parastagonospora</taxon>
    </lineage>
</organism>
<gene>
    <name evidence="2" type="ORF">JI435_018280</name>
</gene>
<dbReference type="EMBL" id="CP069028">
    <property type="protein sequence ID" value="QRC96954.1"/>
    <property type="molecule type" value="Genomic_DNA"/>
</dbReference>
<dbReference type="Pfam" id="PF06985">
    <property type="entry name" value="HET"/>
    <property type="match status" value="1"/>
</dbReference>
<keyword evidence="3" id="KW-1185">Reference proteome</keyword>
<evidence type="ECO:0000259" key="1">
    <source>
        <dbReference type="Pfam" id="PF06985"/>
    </source>
</evidence>
<dbReference type="OrthoDB" id="3553147at2759"/>
<proteinExistence type="predicted"/>
<evidence type="ECO:0000313" key="3">
    <source>
        <dbReference type="Proteomes" id="UP000663193"/>
    </source>
</evidence>
<reference evidence="3" key="1">
    <citation type="journal article" date="2021" name="BMC Genomics">
        <title>Chromosome-level genome assembly and manually-curated proteome of model necrotroph Parastagonospora nodorum Sn15 reveals a genome-wide trove of candidate effector homologs, and redundancy of virulence-related functions within an accessory chromosome.</title>
        <authorList>
            <person name="Bertazzoni S."/>
            <person name="Jones D.A.B."/>
            <person name="Phan H.T."/>
            <person name="Tan K.-C."/>
            <person name="Hane J.K."/>
        </authorList>
    </citation>
    <scope>NUCLEOTIDE SEQUENCE [LARGE SCALE GENOMIC DNA]</scope>
    <source>
        <strain evidence="3">SN15 / ATCC MYA-4574 / FGSC 10173)</strain>
    </source>
</reference>
<dbReference type="Proteomes" id="UP000663193">
    <property type="component" value="Chromosome 6"/>
</dbReference>
<sequence>MSFPSDVPLKLPRYKYKPLERNKKQMRLIELSPMLEEGTIHCTLEAFDFAELPGYIALSYTSGPPTPVHGVEIDECHITVRENLYHFLQQYRKEDEPEVYLWIDQISIDQSNIDERSSQVQFMRDIYQKSDSVITWLGDGSSTESTRMRYEAAKQFNETKGIKSLANICNMSISTDYGSFKRFYSEKISEYLYTTCGPHGAR</sequence>
<dbReference type="InterPro" id="IPR010730">
    <property type="entry name" value="HET"/>
</dbReference>
<dbReference type="OMA" id="NDERNAQ"/>
<evidence type="ECO:0000313" key="2">
    <source>
        <dbReference type="EMBL" id="QRC96954.1"/>
    </source>
</evidence>
<accession>A0A7U2F1F4</accession>